<feature type="region of interest" description="Disordered" evidence="1">
    <location>
        <begin position="243"/>
        <end position="314"/>
    </location>
</feature>
<proteinExistence type="predicted"/>
<reference evidence="4" key="1">
    <citation type="journal article" date="2019" name="Int. J. Syst. Evol. Microbiol.">
        <title>The Global Catalogue of Microorganisms (GCM) 10K type strain sequencing project: providing services to taxonomists for standard genome sequencing and annotation.</title>
        <authorList>
            <consortium name="The Broad Institute Genomics Platform"/>
            <consortium name="The Broad Institute Genome Sequencing Center for Infectious Disease"/>
            <person name="Wu L."/>
            <person name="Ma J."/>
        </authorList>
    </citation>
    <scope>NUCLEOTIDE SEQUENCE [LARGE SCALE GENOMIC DNA]</scope>
    <source>
        <strain evidence="4">JCM 11117</strain>
    </source>
</reference>
<evidence type="ECO:0000313" key="3">
    <source>
        <dbReference type="EMBL" id="GAA0941470.1"/>
    </source>
</evidence>
<comment type="caution">
    <text evidence="3">The sequence shown here is derived from an EMBL/GenBank/DDBJ whole genome shotgun (WGS) entry which is preliminary data.</text>
</comment>
<keyword evidence="4" id="KW-1185">Reference proteome</keyword>
<dbReference type="RefSeq" id="WP_343942699.1">
    <property type="nucleotide sequence ID" value="NZ_BAAAHP010000104.1"/>
</dbReference>
<name>A0ABN1QEE3_9PSEU</name>
<evidence type="ECO:0000256" key="2">
    <source>
        <dbReference type="SAM" id="SignalP"/>
    </source>
</evidence>
<dbReference type="Proteomes" id="UP001499967">
    <property type="component" value="Unassembled WGS sequence"/>
</dbReference>
<feature type="compositionally biased region" description="Acidic residues" evidence="1">
    <location>
        <begin position="276"/>
        <end position="291"/>
    </location>
</feature>
<sequence length="314" mass="31680">MKTKKLAGAAAVGAVTAVTTLLLGATPAFAQDDDSTGDSAFALSASGLLDINPISQVESTDGALVHDELLSIGDVAGKYEDDLSLGLLTSEAESHRAETVVKEVNLFDILRADVIRTWCDNGEGGLQIINGTVLGQKLPETAVPGKDLDLSPLVKLSLNDQKRNTDGSLSVTGLELTVLPAPEVADPDEKLTESEKASLPVLGKLLGKDLPVNTDTVGGLVGELGALGTGGDLQKITIGNATCQEGGSASGDGDSKDDDGDNDGSSNDDDGKSNNDGDDDGDDDGGNGDDDSAVKSAGTAPAPSVVKAALPVTG</sequence>
<accession>A0ABN1QEE3</accession>
<organism evidence="3 4">
    <name type="scientific">Pseudonocardia zijingensis</name>
    <dbReference type="NCBI Taxonomy" id="153376"/>
    <lineage>
        <taxon>Bacteria</taxon>
        <taxon>Bacillati</taxon>
        <taxon>Actinomycetota</taxon>
        <taxon>Actinomycetes</taxon>
        <taxon>Pseudonocardiales</taxon>
        <taxon>Pseudonocardiaceae</taxon>
        <taxon>Pseudonocardia</taxon>
    </lineage>
</organism>
<evidence type="ECO:0000256" key="1">
    <source>
        <dbReference type="SAM" id="MobiDB-lite"/>
    </source>
</evidence>
<gene>
    <name evidence="3" type="ORF">GCM10009559_37000</name>
</gene>
<feature type="compositionally biased region" description="Acidic residues" evidence="1">
    <location>
        <begin position="255"/>
        <end position="268"/>
    </location>
</feature>
<protein>
    <submittedName>
        <fullName evidence="3">Uncharacterized protein</fullName>
    </submittedName>
</protein>
<evidence type="ECO:0000313" key="4">
    <source>
        <dbReference type="Proteomes" id="UP001499967"/>
    </source>
</evidence>
<feature type="signal peptide" evidence="2">
    <location>
        <begin position="1"/>
        <end position="30"/>
    </location>
</feature>
<dbReference type="EMBL" id="BAAAHP010000104">
    <property type="protein sequence ID" value="GAA0941470.1"/>
    <property type="molecule type" value="Genomic_DNA"/>
</dbReference>
<keyword evidence="2" id="KW-0732">Signal</keyword>
<feature type="chain" id="PRO_5045350931" evidence="2">
    <location>
        <begin position="31"/>
        <end position="314"/>
    </location>
</feature>